<evidence type="ECO:0000256" key="9">
    <source>
        <dbReference type="SAM" id="MobiDB-lite"/>
    </source>
</evidence>
<accession>A0A9N7NDH5</accession>
<evidence type="ECO:0000259" key="10">
    <source>
        <dbReference type="PROSITE" id="PS50157"/>
    </source>
</evidence>
<evidence type="ECO:0000256" key="2">
    <source>
        <dbReference type="ARBA" id="ARBA00022723"/>
    </source>
</evidence>
<dbReference type="SUPFAM" id="SSF57667">
    <property type="entry name" value="beta-beta-alpha zinc fingers"/>
    <property type="match status" value="4"/>
</dbReference>
<dbReference type="GO" id="GO:0080084">
    <property type="term" value="F:5S rDNA binding"/>
    <property type="evidence" value="ECO:0007669"/>
    <property type="project" value="TreeGrafter"/>
</dbReference>
<keyword evidence="6" id="KW-0804">Transcription</keyword>
<dbReference type="PROSITE" id="PS00028">
    <property type="entry name" value="ZINC_FINGER_C2H2_1"/>
    <property type="match status" value="5"/>
</dbReference>
<keyword evidence="3 8" id="KW-0863">Zinc-finger</keyword>
<dbReference type="InterPro" id="IPR036236">
    <property type="entry name" value="Znf_C2H2_sf"/>
</dbReference>
<comment type="caution">
    <text evidence="11">The sequence shown here is derived from an EMBL/GenBank/DDBJ whole genome shotgun (WGS) entry which is preliminary data.</text>
</comment>
<keyword evidence="7" id="KW-0539">Nucleus</keyword>
<dbReference type="Gene3D" id="3.30.160.60">
    <property type="entry name" value="Classic Zinc Finger"/>
    <property type="match status" value="5"/>
</dbReference>
<comment type="subcellular location">
    <subcellularLocation>
        <location evidence="1">Nucleus</location>
    </subcellularLocation>
</comment>
<dbReference type="EMBL" id="CACSLK010027752">
    <property type="protein sequence ID" value="CAA0828404.1"/>
    <property type="molecule type" value="Genomic_DNA"/>
</dbReference>
<dbReference type="GO" id="GO:0006357">
    <property type="term" value="P:regulation of transcription by RNA polymerase II"/>
    <property type="evidence" value="ECO:0007669"/>
    <property type="project" value="TreeGrafter"/>
</dbReference>
<evidence type="ECO:0000256" key="6">
    <source>
        <dbReference type="ARBA" id="ARBA00023163"/>
    </source>
</evidence>
<evidence type="ECO:0000256" key="8">
    <source>
        <dbReference type="PROSITE-ProRule" id="PRU00042"/>
    </source>
</evidence>
<evidence type="ECO:0000256" key="7">
    <source>
        <dbReference type="ARBA" id="ARBA00023242"/>
    </source>
</evidence>
<dbReference type="PROSITE" id="PS50157">
    <property type="entry name" value="ZINC_FINGER_C2H2_2"/>
    <property type="match status" value="4"/>
</dbReference>
<dbReference type="GO" id="GO:0005730">
    <property type="term" value="C:nucleolus"/>
    <property type="evidence" value="ECO:0007669"/>
    <property type="project" value="TreeGrafter"/>
</dbReference>
<feature type="domain" description="C2H2-type" evidence="10">
    <location>
        <begin position="99"/>
        <end position="128"/>
    </location>
</feature>
<name>A0A9N7NDH5_STRHE</name>
<dbReference type="InterPro" id="IPR013087">
    <property type="entry name" value="Znf_C2H2_type"/>
</dbReference>
<protein>
    <submittedName>
        <fullName evidence="11">Transcription factor IIIA</fullName>
    </submittedName>
</protein>
<dbReference type="PANTHER" id="PTHR46179">
    <property type="entry name" value="ZINC FINGER PROTEIN"/>
    <property type="match status" value="1"/>
</dbReference>
<keyword evidence="5" id="KW-0805">Transcription regulation</keyword>
<organism evidence="11 12">
    <name type="scientific">Striga hermonthica</name>
    <name type="common">Purple witchweed</name>
    <name type="synonym">Buchnera hermonthica</name>
    <dbReference type="NCBI Taxonomy" id="68872"/>
    <lineage>
        <taxon>Eukaryota</taxon>
        <taxon>Viridiplantae</taxon>
        <taxon>Streptophyta</taxon>
        <taxon>Embryophyta</taxon>
        <taxon>Tracheophyta</taxon>
        <taxon>Spermatophyta</taxon>
        <taxon>Magnoliopsida</taxon>
        <taxon>eudicotyledons</taxon>
        <taxon>Gunneridae</taxon>
        <taxon>Pentapetalae</taxon>
        <taxon>asterids</taxon>
        <taxon>lamiids</taxon>
        <taxon>Lamiales</taxon>
        <taxon>Orobanchaceae</taxon>
        <taxon>Buchnereae</taxon>
        <taxon>Striga</taxon>
    </lineage>
</organism>
<evidence type="ECO:0000313" key="11">
    <source>
        <dbReference type="EMBL" id="CAA0828404.1"/>
    </source>
</evidence>
<keyword evidence="2" id="KW-0479">Metal-binding</keyword>
<sequence>MREVNIQAEEELKKMADEGEVARGPIFRDIRRYYCEYCGICRSKKALIARHILAEHEEKVREKKVDEDEGHEEEKLNICGDCGASFRKPAHLKQHMQPFACPVNDCNSSYRRKDHLSRHMLHHEGKLFECPIEDCKHRFAYQGNMTRHVKEFHEEPVSDDDESLEAPKEHICQEHGCGKVFKYRSQLLKHESSHVKLDSVEALCGEPGCMKYFTNVKCLKEHIRSCHQYVTCDKCGQKQLKKNIKRHMRMHESVNTSERIKCSFEGCLLTFSNNSNLKMHINAVHLEIKPFACGIPGCHMKFAFKHVRDNHEKSGCHVYTPGDFEESDAQFRSMPRGGRKRKLPVIETLLRKRVVPPSESELGMTSSSDEEQDIVSSIHC</sequence>
<evidence type="ECO:0000256" key="1">
    <source>
        <dbReference type="ARBA" id="ARBA00004123"/>
    </source>
</evidence>
<dbReference type="OrthoDB" id="427030at2759"/>
<dbReference type="Pfam" id="PF00096">
    <property type="entry name" value="zf-C2H2"/>
    <property type="match status" value="3"/>
</dbReference>
<proteinExistence type="predicted"/>
<keyword evidence="4" id="KW-0862">Zinc</keyword>
<feature type="domain" description="C2H2-type" evidence="10">
    <location>
        <begin position="170"/>
        <end position="199"/>
    </location>
</feature>
<dbReference type="InterPro" id="IPR051061">
    <property type="entry name" value="Zinc_finger_trans_reg"/>
</dbReference>
<keyword evidence="12" id="KW-1185">Reference proteome</keyword>
<feature type="region of interest" description="Disordered" evidence="9">
    <location>
        <begin position="357"/>
        <end position="380"/>
    </location>
</feature>
<feature type="domain" description="C2H2-type" evidence="10">
    <location>
        <begin position="128"/>
        <end position="158"/>
    </location>
</feature>
<dbReference type="AlphaFoldDB" id="A0A9N7NDH5"/>
<dbReference type="Proteomes" id="UP001153555">
    <property type="component" value="Unassembled WGS sequence"/>
</dbReference>
<evidence type="ECO:0000256" key="4">
    <source>
        <dbReference type="ARBA" id="ARBA00022833"/>
    </source>
</evidence>
<dbReference type="PANTHER" id="PTHR46179:SF13">
    <property type="entry name" value="C2H2-TYPE DOMAIN-CONTAINING PROTEIN"/>
    <property type="match status" value="1"/>
</dbReference>
<evidence type="ECO:0000256" key="3">
    <source>
        <dbReference type="ARBA" id="ARBA00022771"/>
    </source>
</evidence>
<dbReference type="GO" id="GO:0003700">
    <property type="term" value="F:DNA-binding transcription factor activity"/>
    <property type="evidence" value="ECO:0007669"/>
    <property type="project" value="TreeGrafter"/>
</dbReference>
<dbReference type="SMART" id="SM00355">
    <property type="entry name" value="ZnF_C2H2"/>
    <property type="match status" value="9"/>
</dbReference>
<dbReference type="GO" id="GO:0008270">
    <property type="term" value="F:zinc ion binding"/>
    <property type="evidence" value="ECO:0007669"/>
    <property type="project" value="UniProtKB-KW"/>
</dbReference>
<evidence type="ECO:0000313" key="12">
    <source>
        <dbReference type="Proteomes" id="UP001153555"/>
    </source>
</evidence>
<gene>
    <name evidence="11" type="ORF">SHERM_24099</name>
</gene>
<reference evidence="11" key="1">
    <citation type="submission" date="2019-12" db="EMBL/GenBank/DDBJ databases">
        <authorList>
            <person name="Scholes J."/>
        </authorList>
    </citation>
    <scope>NUCLEOTIDE SEQUENCE</scope>
</reference>
<evidence type="ECO:0000256" key="5">
    <source>
        <dbReference type="ARBA" id="ARBA00023015"/>
    </source>
</evidence>
<feature type="domain" description="C2H2-type" evidence="10">
    <location>
        <begin position="260"/>
        <end position="290"/>
    </location>
</feature>